<feature type="region of interest" description="Disordered" evidence="1">
    <location>
        <begin position="1"/>
        <end position="26"/>
    </location>
</feature>
<accession>C9PRR3</accession>
<comment type="caution">
    <text evidence="2">The sequence shown here is derived from an EMBL/GenBank/DDBJ whole genome shotgun (WGS) entry which is preliminary data.</text>
</comment>
<evidence type="ECO:0000256" key="1">
    <source>
        <dbReference type="SAM" id="MobiDB-lite"/>
    </source>
</evidence>
<dbReference type="STRING" id="667128.HMPREF0621_1687"/>
<organism evidence="2 3">
    <name type="scientific">Pasteurella dagmatis ATCC 43325</name>
    <dbReference type="NCBI Taxonomy" id="667128"/>
    <lineage>
        <taxon>Bacteria</taxon>
        <taxon>Pseudomonadati</taxon>
        <taxon>Pseudomonadota</taxon>
        <taxon>Gammaproteobacteria</taxon>
        <taxon>Pasteurellales</taxon>
        <taxon>Pasteurellaceae</taxon>
        <taxon>Pasteurella</taxon>
    </lineage>
</organism>
<gene>
    <name evidence="2" type="ORF">HMPREF0621_1687</name>
</gene>
<dbReference type="EMBL" id="ACZR01000018">
    <property type="protein sequence ID" value="EEX49640.1"/>
    <property type="molecule type" value="Genomic_DNA"/>
</dbReference>
<dbReference type="HOGENOM" id="CLU_3237260_0_0_6"/>
<keyword evidence="3" id="KW-1185">Reference proteome</keyword>
<evidence type="ECO:0000313" key="2">
    <source>
        <dbReference type="EMBL" id="EEX49640.1"/>
    </source>
</evidence>
<reference evidence="2 3" key="1">
    <citation type="submission" date="2009-10" db="EMBL/GenBank/DDBJ databases">
        <authorList>
            <person name="Muzny D."/>
            <person name="Qin X."/>
            <person name="Deng J."/>
            <person name="Jiang H."/>
            <person name="Liu Y."/>
            <person name="Qu J."/>
            <person name="Song X.-Z."/>
            <person name="Zhang L."/>
            <person name="Thornton R."/>
            <person name="Coyle M."/>
            <person name="Francisco L."/>
            <person name="Jackson L."/>
            <person name="Javaid M."/>
            <person name="Korchina V."/>
            <person name="Kovar C."/>
            <person name="Mata R."/>
            <person name="Mathew T."/>
            <person name="Ngo R."/>
            <person name="Nguyen L."/>
            <person name="Nguyen N."/>
            <person name="Okwuonu G."/>
            <person name="Ongeri F."/>
            <person name="Pham C."/>
            <person name="Simmons D."/>
            <person name="Wilczek-Boney K."/>
            <person name="Hale W."/>
            <person name="Jakkamsetti A."/>
            <person name="Pham P."/>
            <person name="Ruth R."/>
            <person name="San Lucas F."/>
            <person name="Warren J."/>
            <person name="Zhang J."/>
            <person name="Zhao Z."/>
            <person name="Zhou C."/>
            <person name="Zhu D."/>
            <person name="Lee S."/>
            <person name="Bess C."/>
            <person name="Blankenburg K."/>
            <person name="Forbes L."/>
            <person name="Fu Q."/>
            <person name="Gubbala S."/>
            <person name="Hirani K."/>
            <person name="Jayaseelan J.C."/>
            <person name="Lara F."/>
            <person name="Munidasa M."/>
            <person name="Palculict T."/>
            <person name="Patil S."/>
            <person name="Pu L.-L."/>
            <person name="Saada N."/>
            <person name="Tang L."/>
            <person name="Weissenberger G."/>
            <person name="Zhu Y."/>
            <person name="Hemphill L."/>
            <person name="Shang Y."/>
            <person name="Youmans B."/>
            <person name="Ayvaz T."/>
            <person name="Ross M."/>
            <person name="Santibanez J."/>
            <person name="Aqrawi P."/>
            <person name="Gross S."/>
            <person name="Joshi V."/>
            <person name="Fowler G."/>
            <person name="Nazareth L."/>
            <person name="Reid J."/>
            <person name="Worley K."/>
            <person name="Petrosino J."/>
            <person name="Highlander S."/>
            <person name="Gibbs R."/>
        </authorList>
    </citation>
    <scope>NUCLEOTIDE SEQUENCE [LARGE SCALE GENOMIC DNA]</scope>
    <source>
        <strain evidence="2 3">ATCC 43325</strain>
    </source>
</reference>
<evidence type="ECO:0000313" key="3">
    <source>
        <dbReference type="Proteomes" id="UP000005519"/>
    </source>
</evidence>
<protein>
    <submittedName>
        <fullName evidence="2">Uncharacterized protein</fullName>
    </submittedName>
</protein>
<dbReference type="Proteomes" id="UP000005519">
    <property type="component" value="Unassembled WGS sequence"/>
</dbReference>
<name>C9PRR3_9PAST</name>
<sequence>MMAERQNKKGNKKSEKENTDINSNDSEIFVSKNAAIIPEFKEP</sequence>
<dbReference type="AlphaFoldDB" id="C9PRR3"/>
<proteinExistence type="predicted"/>